<dbReference type="Proteomes" id="UP000279386">
    <property type="component" value="Segment"/>
</dbReference>
<sequence length="117" mass="13286">MSDYRVTSGLMARLIEAVPEDDYEAISDRLFDADSKLHITYDGALIYSTDIDMSSYEFEISFGNKLTTEEFARKCEREGFCIDISSVQPYTSLWYDGADSPMSTTSLQDFLNANQKD</sequence>
<gene>
    <name evidence="1" type="ORF">PSLUR01_00418</name>
</gene>
<evidence type="ECO:0000313" key="1">
    <source>
        <dbReference type="EMBL" id="SCA80395.1"/>
    </source>
</evidence>
<organism evidence="1 2">
    <name type="scientific">Escherichia phage vB_Eco_slurp01</name>
    <dbReference type="NCBI Taxonomy" id="1874688"/>
    <lineage>
        <taxon>Viruses</taxon>
        <taxon>Duplodnaviria</taxon>
        <taxon>Heunggongvirae</taxon>
        <taxon>Uroviricota</taxon>
        <taxon>Caudoviricetes</taxon>
        <taxon>Asteriusvirus</taxon>
        <taxon>Asteriusvirus PBECO4</taxon>
    </lineage>
</organism>
<name>A0A1C3S6U0_9CAUD</name>
<protein>
    <submittedName>
        <fullName evidence="1">Uncharacterized protein</fullName>
    </submittedName>
</protein>
<evidence type="ECO:0000313" key="2">
    <source>
        <dbReference type="Proteomes" id="UP000279386"/>
    </source>
</evidence>
<dbReference type="EMBL" id="LT603033">
    <property type="protein sequence ID" value="SCA80395.1"/>
    <property type="molecule type" value="Genomic_DNA"/>
</dbReference>
<reference evidence="1 2" key="1">
    <citation type="submission" date="2016-07" db="EMBL/GenBank/DDBJ databases">
        <authorList>
            <person name="Millard A."/>
        </authorList>
    </citation>
    <scope>NUCLEOTIDE SEQUENCE [LARGE SCALE GENOMIC DNA]</scope>
</reference>
<proteinExistence type="predicted"/>
<accession>A0A1C3S6U0</accession>